<gene>
    <name evidence="2" type="ORF">E1218_16495</name>
</gene>
<comment type="caution">
    <text evidence="2">The sequence shown here is derived from an EMBL/GenBank/DDBJ whole genome shotgun (WGS) entry which is preliminary data.</text>
</comment>
<dbReference type="SUPFAM" id="SSF55729">
    <property type="entry name" value="Acyl-CoA N-acyltransferases (Nat)"/>
    <property type="match status" value="1"/>
</dbReference>
<dbReference type="EMBL" id="SMKR01000064">
    <property type="protein sequence ID" value="TDD24410.1"/>
    <property type="molecule type" value="Genomic_DNA"/>
</dbReference>
<keyword evidence="2" id="KW-0808">Transferase</keyword>
<proteinExistence type="predicted"/>
<dbReference type="OrthoDB" id="9797990at2"/>
<dbReference type="Pfam" id="PF13480">
    <property type="entry name" value="Acetyltransf_6"/>
    <property type="match status" value="1"/>
</dbReference>
<dbReference type="InterPro" id="IPR000182">
    <property type="entry name" value="GNAT_dom"/>
</dbReference>
<sequence>MLIDSQRIIIRSSIDSLCPREFYSGQCQDPLRIFEEAAVEFRPVTLTTPERFAEAAVLYRRVFGYQDPDYALNPRLLGALVSNGGSVVGVLDEQDRLVAFAYGFCGTDRRGFYHYSQSAVVDANHQGHGLGRLLKHAQREVALSHGMTRMRWTYDPFQIRNGHFNLDVLGARGRWYAPDMYGPGGDRVVIEWDLHSRPRAQEDLELKLTEADWGVMGGAGDRPWLALPAEPGAVTPDIAERVRQGFTDLLGKGLAADSCRRLPNGTGVYLFGAVSDV</sequence>
<dbReference type="PROSITE" id="PS51186">
    <property type="entry name" value="GNAT"/>
    <property type="match status" value="1"/>
</dbReference>
<reference evidence="2 3" key="1">
    <citation type="submission" date="2019-02" db="EMBL/GenBank/DDBJ databases">
        <title>Draft genome sequences of novel Actinobacteria.</title>
        <authorList>
            <person name="Sahin N."/>
            <person name="Ay H."/>
            <person name="Saygin H."/>
        </authorList>
    </citation>
    <scope>NUCLEOTIDE SEQUENCE [LARGE SCALE GENOMIC DNA]</scope>
    <source>
        <strain evidence="2 3">16K104</strain>
    </source>
</reference>
<dbReference type="AlphaFoldDB" id="A0A4R4X2H0"/>
<name>A0A4R4X2H0_9ACTN</name>
<dbReference type="Proteomes" id="UP000295172">
    <property type="component" value="Unassembled WGS sequence"/>
</dbReference>
<dbReference type="InterPro" id="IPR038764">
    <property type="entry name" value="GNAT_N_AcTrfase_prd"/>
</dbReference>
<dbReference type="Gene3D" id="3.40.630.30">
    <property type="match status" value="1"/>
</dbReference>
<feature type="domain" description="N-acetyltransferase" evidence="1">
    <location>
        <begin position="39"/>
        <end position="195"/>
    </location>
</feature>
<evidence type="ECO:0000313" key="2">
    <source>
        <dbReference type="EMBL" id="TDD24410.1"/>
    </source>
</evidence>
<evidence type="ECO:0000259" key="1">
    <source>
        <dbReference type="PROSITE" id="PS51186"/>
    </source>
</evidence>
<evidence type="ECO:0000313" key="3">
    <source>
        <dbReference type="Proteomes" id="UP000295172"/>
    </source>
</evidence>
<dbReference type="PANTHER" id="PTHR41700:SF1">
    <property type="entry name" value="N-ACETYLTRANSFERASE DOMAIN-CONTAINING PROTEIN"/>
    <property type="match status" value="1"/>
</dbReference>
<dbReference type="PANTHER" id="PTHR41700">
    <property type="entry name" value="GCN5-RELATED N-ACETYLTRANSFERASE"/>
    <property type="match status" value="1"/>
</dbReference>
<dbReference type="GO" id="GO:0016747">
    <property type="term" value="F:acyltransferase activity, transferring groups other than amino-acyl groups"/>
    <property type="evidence" value="ECO:0007669"/>
    <property type="project" value="InterPro"/>
</dbReference>
<dbReference type="InterPro" id="IPR038740">
    <property type="entry name" value="BioF2-like_GNAT_dom"/>
</dbReference>
<keyword evidence="3" id="KW-1185">Reference proteome</keyword>
<organism evidence="2 3">
    <name type="scientific">Kribbella turkmenica</name>
    <dbReference type="NCBI Taxonomy" id="2530375"/>
    <lineage>
        <taxon>Bacteria</taxon>
        <taxon>Bacillati</taxon>
        <taxon>Actinomycetota</taxon>
        <taxon>Actinomycetes</taxon>
        <taxon>Propionibacteriales</taxon>
        <taxon>Kribbellaceae</taxon>
        <taxon>Kribbella</taxon>
    </lineage>
</organism>
<dbReference type="CDD" id="cd04301">
    <property type="entry name" value="NAT_SF"/>
    <property type="match status" value="1"/>
</dbReference>
<protein>
    <submittedName>
        <fullName evidence="2">GNAT family N-acetyltransferase</fullName>
    </submittedName>
</protein>
<accession>A0A4R4X2H0</accession>
<dbReference type="InterPro" id="IPR016181">
    <property type="entry name" value="Acyl_CoA_acyltransferase"/>
</dbReference>